<protein>
    <submittedName>
        <fullName evidence="2">Uncharacterized protein</fullName>
    </submittedName>
</protein>
<comment type="caution">
    <text evidence="2">The sequence shown here is derived from an EMBL/GenBank/DDBJ whole genome shotgun (WGS) entry which is preliminary data.</text>
</comment>
<accession>A0A233VRT3</accession>
<feature type="transmembrane region" description="Helical" evidence="1">
    <location>
        <begin position="81"/>
        <end position="98"/>
    </location>
</feature>
<name>A0A233VRT3_FINMA</name>
<keyword evidence="1" id="KW-1133">Transmembrane helix</keyword>
<evidence type="ECO:0000256" key="1">
    <source>
        <dbReference type="SAM" id="Phobius"/>
    </source>
</evidence>
<dbReference type="AlphaFoldDB" id="A0A233VRT3"/>
<sequence>MKIFRRILSVIQIIALFAIFIVHYFTKHKMGMQRHVMYKNMMFEQQVNMNVVMPVVIAVMILMFVYLTYKIIKHKTSKLEYVLFVNLFVFAILMANFSKNIFELDYNVAIVLSSVVCILQFIKATSSSY</sequence>
<dbReference type="Proteomes" id="UP000215546">
    <property type="component" value="Unassembled WGS sequence"/>
</dbReference>
<feature type="transmembrane region" description="Helical" evidence="1">
    <location>
        <begin position="46"/>
        <end position="69"/>
    </location>
</feature>
<organism evidence="2 3">
    <name type="scientific">Finegoldia magna</name>
    <name type="common">Peptostreptococcus magnus</name>
    <dbReference type="NCBI Taxonomy" id="1260"/>
    <lineage>
        <taxon>Bacteria</taxon>
        <taxon>Bacillati</taxon>
        <taxon>Bacillota</taxon>
        <taxon>Tissierellia</taxon>
        <taxon>Tissierellales</taxon>
        <taxon>Peptoniphilaceae</taxon>
        <taxon>Finegoldia</taxon>
    </lineage>
</organism>
<feature type="transmembrane region" description="Helical" evidence="1">
    <location>
        <begin position="7"/>
        <end position="26"/>
    </location>
</feature>
<reference evidence="3" key="1">
    <citation type="submission" date="2017-04" db="EMBL/GenBank/DDBJ databases">
        <title>Finegoldia magna isolated from orthopedic joint implant-associated infections.</title>
        <authorList>
            <person name="Bjorklund S."/>
            <person name="Bruggemann H."/>
            <person name="Jensen A."/>
            <person name="Hellmark B."/>
            <person name="Soderquist B."/>
        </authorList>
    </citation>
    <scope>NUCLEOTIDE SEQUENCE [LARGE SCALE GENOMIC DNA]</scope>
    <source>
        <strain evidence="3">12T273</strain>
    </source>
</reference>
<keyword evidence="1" id="KW-0812">Transmembrane</keyword>
<dbReference type="EMBL" id="NDYE01000001">
    <property type="protein sequence ID" value="OXZ35111.1"/>
    <property type="molecule type" value="Genomic_DNA"/>
</dbReference>
<dbReference type="RefSeq" id="WP_094207882.1">
    <property type="nucleotide sequence ID" value="NZ_NDYE01000001.1"/>
</dbReference>
<evidence type="ECO:0000313" key="2">
    <source>
        <dbReference type="EMBL" id="OXZ35111.1"/>
    </source>
</evidence>
<evidence type="ECO:0000313" key="3">
    <source>
        <dbReference type="Proteomes" id="UP000215546"/>
    </source>
</evidence>
<keyword evidence="1" id="KW-0472">Membrane</keyword>
<gene>
    <name evidence="2" type="ORF">B9N55_00450</name>
</gene>
<proteinExistence type="predicted"/>